<dbReference type="GO" id="GO:0005634">
    <property type="term" value="C:nucleus"/>
    <property type="evidence" value="ECO:0007669"/>
    <property type="project" value="UniProtKB-SubCell"/>
</dbReference>
<dbReference type="AlphaFoldDB" id="A0A8H7BS53"/>
<comment type="caution">
    <text evidence="3">The sequence shown here is derived from an EMBL/GenBank/DDBJ whole genome shotgun (WGS) entry which is preliminary data.</text>
</comment>
<gene>
    <name evidence="3" type="ORF">EC973_008968</name>
</gene>
<dbReference type="OrthoDB" id="2195431at2759"/>
<dbReference type="PANTHER" id="PTHR46765:SF1">
    <property type="entry name" value="P-LOOP CONTAINING NUCLEOSIDE TRIPHOSPHATE HYDROLASES SUPERFAMILY PROTEIN"/>
    <property type="match status" value="1"/>
</dbReference>
<evidence type="ECO:0000313" key="3">
    <source>
        <dbReference type="EMBL" id="KAF7726258.1"/>
    </source>
</evidence>
<comment type="subcellular location">
    <subcellularLocation>
        <location evidence="1">Nucleus</location>
    </subcellularLocation>
</comment>
<name>A0A8H7BS53_9FUNG</name>
<reference evidence="3" key="1">
    <citation type="submission" date="2020-01" db="EMBL/GenBank/DDBJ databases">
        <title>Genome Sequencing of Three Apophysomyces-Like Fungal Strains Confirms a Novel Fungal Genus in the Mucoromycota with divergent Burkholderia-like Endosymbiotic Bacteria.</title>
        <authorList>
            <person name="Stajich J.E."/>
            <person name="Macias A.M."/>
            <person name="Carter-House D."/>
            <person name="Lovett B."/>
            <person name="Kasson L.R."/>
            <person name="Berry K."/>
            <person name="Grigoriev I."/>
            <person name="Chang Y."/>
            <person name="Spatafora J."/>
            <person name="Kasson M.T."/>
        </authorList>
    </citation>
    <scope>NUCLEOTIDE SEQUENCE</scope>
    <source>
        <strain evidence="3">NRRL A-21654</strain>
    </source>
</reference>
<evidence type="ECO:0000313" key="4">
    <source>
        <dbReference type="Proteomes" id="UP000605846"/>
    </source>
</evidence>
<organism evidence="3 4">
    <name type="scientific">Apophysomyces ossiformis</name>
    <dbReference type="NCBI Taxonomy" id="679940"/>
    <lineage>
        <taxon>Eukaryota</taxon>
        <taxon>Fungi</taxon>
        <taxon>Fungi incertae sedis</taxon>
        <taxon>Mucoromycota</taxon>
        <taxon>Mucoromycotina</taxon>
        <taxon>Mucoromycetes</taxon>
        <taxon>Mucorales</taxon>
        <taxon>Mucorineae</taxon>
        <taxon>Mucoraceae</taxon>
        <taxon>Apophysomyces</taxon>
    </lineage>
</organism>
<dbReference type="PANTHER" id="PTHR46765">
    <property type="entry name" value="P-LOOP CONTAINING NUCLEOSIDE TRIPHOSPHATE HYDROLASES SUPERFAMILY PROTEIN"/>
    <property type="match status" value="1"/>
</dbReference>
<dbReference type="Proteomes" id="UP000605846">
    <property type="component" value="Unassembled WGS sequence"/>
</dbReference>
<keyword evidence="2" id="KW-0539">Nucleus</keyword>
<protein>
    <submittedName>
        <fullName evidence="3">Uncharacterized protein</fullName>
    </submittedName>
</protein>
<evidence type="ECO:0000256" key="1">
    <source>
        <dbReference type="ARBA" id="ARBA00004123"/>
    </source>
</evidence>
<proteinExistence type="predicted"/>
<sequence>MTTANQLHENGMYGYLPYPAVNFHRFFAGSTCQERRVEYPRVDYTNYTKKKGLQGVADLFLAGVHPVRRRFFDRTIVVTELMPRLIGILSPELRPVNKQLLKPEEKEVLSRLVDVMIEFGLNFVQEKTTADQFAYHLDPPIEQLLDYEQGTNNCLPHRYVIRQLLSQEIETELLRRREETMDSRPSTESSRTRMNASTQNNIMEKLMKVEATEKDFFGRPIVRKGIDEVMQENEGAKRSVRVSYRYHEGFSNAVRKPLLVRDFL</sequence>
<accession>A0A8H7BS53</accession>
<dbReference type="InterPro" id="IPR053016">
    <property type="entry name" value="CTF18-RFC_complex"/>
</dbReference>
<keyword evidence="4" id="KW-1185">Reference proteome</keyword>
<evidence type="ECO:0000256" key="2">
    <source>
        <dbReference type="ARBA" id="ARBA00023242"/>
    </source>
</evidence>
<dbReference type="EMBL" id="JABAYA010000081">
    <property type="protein sequence ID" value="KAF7726258.1"/>
    <property type="molecule type" value="Genomic_DNA"/>
</dbReference>